<evidence type="ECO:0000256" key="2">
    <source>
        <dbReference type="ARBA" id="ARBA00022475"/>
    </source>
</evidence>
<sequence length="114" mass="11883">VAACGLFATAAWVVSGQVASAVGVMMGTSLVAFSYWMIKGSVSRLGMSPAGRRVAIGWFVVRILVRYALLAGIAYVTIARLHLPPLALLAGVSAIVVGVALEGFRALVRRQVPS</sequence>
<dbReference type="InterPro" id="IPR005598">
    <property type="entry name" value="ATP_synth_I"/>
</dbReference>
<reference evidence="7" key="1">
    <citation type="submission" date="2018-05" db="EMBL/GenBank/DDBJ databases">
        <authorList>
            <person name="Lanie J.A."/>
            <person name="Ng W.-L."/>
            <person name="Kazmierczak K.M."/>
            <person name="Andrzejewski T.M."/>
            <person name="Davidsen T.M."/>
            <person name="Wayne K.J."/>
            <person name="Tettelin H."/>
            <person name="Glass J.I."/>
            <person name="Rusch D."/>
            <person name="Podicherti R."/>
            <person name="Tsui H.-C.T."/>
            <person name="Winkler M.E."/>
        </authorList>
    </citation>
    <scope>NUCLEOTIDE SEQUENCE</scope>
</reference>
<dbReference type="Pfam" id="PF03899">
    <property type="entry name" value="ATP-synt_I"/>
    <property type="match status" value="1"/>
</dbReference>
<protein>
    <recommendedName>
        <fullName evidence="8">ATP synthase subunit I</fullName>
    </recommendedName>
</protein>
<accession>A0A381YZA5</accession>
<evidence type="ECO:0000256" key="1">
    <source>
        <dbReference type="ARBA" id="ARBA00004651"/>
    </source>
</evidence>
<evidence type="ECO:0000256" key="3">
    <source>
        <dbReference type="ARBA" id="ARBA00022692"/>
    </source>
</evidence>
<keyword evidence="4 6" id="KW-1133">Transmembrane helix</keyword>
<comment type="subcellular location">
    <subcellularLocation>
        <location evidence="1">Cell membrane</location>
        <topology evidence="1">Multi-pass membrane protein</topology>
    </subcellularLocation>
</comment>
<proteinExistence type="predicted"/>
<feature type="transmembrane region" description="Helical" evidence="6">
    <location>
        <begin position="59"/>
        <end position="81"/>
    </location>
</feature>
<evidence type="ECO:0000256" key="5">
    <source>
        <dbReference type="ARBA" id="ARBA00023136"/>
    </source>
</evidence>
<feature type="transmembrane region" description="Helical" evidence="6">
    <location>
        <begin position="87"/>
        <end position="108"/>
    </location>
</feature>
<evidence type="ECO:0008006" key="8">
    <source>
        <dbReference type="Google" id="ProtNLM"/>
    </source>
</evidence>
<dbReference type="AlphaFoldDB" id="A0A381YZA5"/>
<feature type="non-terminal residue" evidence="7">
    <location>
        <position position="1"/>
    </location>
</feature>
<keyword evidence="3 6" id="KW-0812">Transmembrane</keyword>
<evidence type="ECO:0000256" key="6">
    <source>
        <dbReference type="SAM" id="Phobius"/>
    </source>
</evidence>
<dbReference type="EMBL" id="UINC01019438">
    <property type="protein sequence ID" value="SVA82289.1"/>
    <property type="molecule type" value="Genomic_DNA"/>
</dbReference>
<evidence type="ECO:0000256" key="4">
    <source>
        <dbReference type="ARBA" id="ARBA00022989"/>
    </source>
</evidence>
<feature type="transmembrane region" description="Helical" evidence="6">
    <location>
        <begin position="18"/>
        <end position="38"/>
    </location>
</feature>
<evidence type="ECO:0000313" key="7">
    <source>
        <dbReference type="EMBL" id="SVA82289.1"/>
    </source>
</evidence>
<gene>
    <name evidence="7" type="ORF">METZ01_LOCUS135143</name>
</gene>
<keyword evidence="2" id="KW-1003">Cell membrane</keyword>
<organism evidence="7">
    <name type="scientific">marine metagenome</name>
    <dbReference type="NCBI Taxonomy" id="408172"/>
    <lineage>
        <taxon>unclassified sequences</taxon>
        <taxon>metagenomes</taxon>
        <taxon>ecological metagenomes</taxon>
    </lineage>
</organism>
<keyword evidence="5 6" id="KW-0472">Membrane</keyword>
<name>A0A381YZA5_9ZZZZ</name>
<dbReference type="GO" id="GO:0005886">
    <property type="term" value="C:plasma membrane"/>
    <property type="evidence" value="ECO:0007669"/>
    <property type="project" value="UniProtKB-SubCell"/>
</dbReference>